<dbReference type="RefSeq" id="WP_189154980.1">
    <property type="nucleotide sequence ID" value="NZ_BMNC01000003.1"/>
</dbReference>
<dbReference type="Gene3D" id="3.10.450.50">
    <property type="match status" value="1"/>
</dbReference>
<proteinExistence type="predicted"/>
<dbReference type="Pfam" id="PF13474">
    <property type="entry name" value="SnoaL_3"/>
    <property type="match status" value="1"/>
</dbReference>
<organism evidence="2 3">
    <name type="scientific">Lentzea pudingi</name>
    <dbReference type="NCBI Taxonomy" id="1789439"/>
    <lineage>
        <taxon>Bacteria</taxon>
        <taxon>Bacillati</taxon>
        <taxon>Actinomycetota</taxon>
        <taxon>Actinomycetes</taxon>
        <taxon>Pseudonocardiales</taxon>
        <taxon>Pseudonocardiaceae</taxon>
        <taxon>Lentzea</taxon>
    </lineage>
</organism>
<gene>
    <name evidence="2" type="ORF">GCM10011609_26630</name>
</gene>
<dbReference type="SUPFAM" id="SSF54427">
    <property type="entry name" value="NTF2-like"/>
    <property type="match status" value="1"/>
</dbReference>
<evidence type="ECO:0000313" key="3">
    <source>
        <dbReference type="Proteomes" id="UP000597656"/>
    </source>
</evidence>
<evidence type="ECO:0000313" key="2">
    <source>
        <dbReference type="EMBL" id="GGM88567.1"/>
    </source>
</evidence>
<accession>A0ABQ2HSH8</accession>
<comment type="caution">
    <text evidence="2">The sequence shown here is derived from an EMBL/GenBank/DDBJ whole genome shotgun (WGS) entry which is preliminary data.</text>
</comment>
<sequence>MNDQQVIEDLHTRWVFGWDRREGDEPFGFARTFGEFYDFSSPEVRLYDDFDPERRVSTTATGYGAIWEPVFRGVVSAWHVVDDGPHVIAADGLAASTLRFLARIVAPGGVTDIRTTTSLVWHRTAAGWRIVREHNSTEVLQPGELDGRFDGA</sequence>
<dbReference type="EMBL" id="BMNC01000003">
    <property type="protein sequence ID" value="GGM88567.1"/>
    <property type="molecule type" value="Genomic_DNA"/>
</dbReference>
<dbReference type="InterPro" id="IPR032710">
    <property type="entry name" value="NTF2-like_dom_sf"/>
</dbReference>
<protein>
    <recommendedName>
        <fullName evidence="1">SnoaL-like domain-containing protein</fullName>
    </recommendedName>
</protein>
<keyword evidence="3" id="KW-1185">Reference proteome</keyword>
<name>A0ABQ2HSH8_9PSEU</name>
<reference evidence="3" key="1">
    <citation type="journal article" date="2019" name="Int. J. Syst. Evol. Microbiol.">
        <title>The Global Catalogue of Microorganisms (GCM) 10K type strain sequencing project: providing services to taxonomists for standard genome sequencing and annotation.</title>
        <authorList>
            <consortium name="The Broad Institute Genomics Platform"/>
            <consortium name="The Broad Institute Genome Sequencing Center for Infectious Disease"/>
            <person name="Wu L."/>
            <person name="Ma J."/>
        </authorList>
    </citation>
    <scope>NUCLEOTIDE SEQUENCE [LARGE SCALE GENOMIC DNA]</scope>
    <source>
        <strain evidence="3">CGMCC 4.7319</strain>
    </source>
</reference>
<dbReference type="InterPro" id="IPR037401">
    <property type="entry name" value="SnoaL-like"/>
</dbReference>
<feature type="domain" description="SnoaL-like" evidence="1">
    <location>
        <begin position="65"/>
        <end position="136"/>
    </location>
</feature>
<evidence type="ECO:0000259" key="1">
    <source>
        <dbReference type="Pfam" id="PF13474"/>
    </source>
</evidence>
<dbReference type="Proteomes" id="UP000597656">
    <property type="component" value="Unassembled WGS sequence"/>
</dbReference>